<evidence type="ECO:0000313" key="2">
    <source>
        <dbReference type="Proteomes" id="UP000197007"/>
    </source>
</evidence>
<dbReference type="EMBL" id="CP022022">
    <property type="protein sequence ID" value="ASF42794.1"/>
    <property type="molecule type" value="Genomic_DNA"/>
</dbReference>
<dbReference type="AlphaFoldDB" id="A0A1Z4BNB5"/>
<dbReference type="KEGG" id="capn:CBG49_06730"/>
<evidence type="ECO:0000313" key="1">
    <source>
        <dbReference type="EMBL" id="ASF42794.1"/>
    </source>
</evidence>
<dbReference type="Proteomes" id="UP000197007">
    <property type="component" value="Chromosome"/>
</dbReference>
<dbReference type="RefSeq" id="WP_088593890.1">
    <property type="nucleotide sequence ID" value="NZ_CP022022.1"/>
</dbReference>
<reference evidence="2" key="1">
    <citation type="submission" date="2017-06" db="EMBL/GenBank/DDBJ databases">
        <title>Complete genome sequence of Capnocytophaga sp. KCOM 1579 (=ChDC OS43) isolated from a human refractory periapical abscess lesion.</title>
        <authorList>
            <person name="Kook J.-K."/>
            <person name="Park S.-N."/>
            <person name="Lim Y.K."/>
            <person name="Roh H."/>
        </authorList>
    </citation>
    <scope>NUCLEOTIDE SEQUENCE [LARGE SCALE GENOMIC DNA]</scope>
    <source>
        <strain evidence="2">ChDC OS43</strain>
    </source>
</reference>
<gene>
    <name evidence="1" type="ORF">CBG49_06730</name>
</gene>
<name>A0A1Z4BNB5_9FLAO</name>
<keyword evidence="2" id="KW-1185">Reference proteome</keyword>
<sequence>MNILVQPLNTEELLLVEEWLKEQQISFERSETHFTEAQLTSIERGIEQANNGLLKPYTEVRKKAREIVCGN</sequence>
<organism evidence="1 2">
    <name type="scientific">Capnocytophaga endodontalis</name>
    <dbReference type="NCBI Taxonomy" id="2708117"/>
    <lineage>
        <taxon>Bacteria</taxon>
        <taxon>Pseudomonadati</taxon>
        <taxon>Bacteroidota</taxon>
        <taxon>Flavobacteriia</taxon>
        <taxon>Flavobacteriales</taxon>
        <taxon>Flavobacteriaceae</taxon>
        <taxon>Capnocytophaga</taxon>
    </lineage>
</organism>
<proteinExistence type="predicted"/>
<accession>A0A1Z4BNB5</accession>
<protein>
    <submittedName>
        <fullName evidence="1">Uncharacterized protein</fullName>
    </submittedName>
</protein>